<dbReference type="PROSITE" id="PS51257">
    <property type="entry name" value="PROKAR_LIPOPROTEIN"/>
    <property type="match status" value="1"/>
</dbReference>
<feature type="domain" description="Endo-beta-1,6-galactanase-like" evidence="4">
    <location>
        <begin position="29"/>
        <end position="362"/>
    </location>
</feature>
<dbReference type="GO" id="GO:0004348">
    <property type="term" value="F:glucosylceramidase activity"/>
    <property type="evidence" value="ECO:0007669"/>
    <property type="project" value="InterPro"/>
</dbReference>
<dbReference type="InterPro" id="IPR039514">
    <property type="entry name" value="6GAL-like"/>
</dbReference>
<dbReference type="Pfam" id="PF14587">
    <property type="entry name" value="Glyco_hydr_30_2"/>
    <property type="match status" value="1"/>
</dbReference>
<keyword evidence="3" id="KW-0378">Hydrolase</keyword>
<accession>A0A3D8HCW1</accession>
<reference evidence="5 8" key="2">
    <citation type="submission" date="2020-08" db="EMBL/GenBank/DDBJ databases">
        <title>Genome public.</title>
        <authorList>
            <person name="Liu C."/>
            <person name="Sun Q."/>
        </authorList>
    </citation>
    <scope>NUCLEOTIDE SEQUENCE [LARGE SCALE GENOMIC DNA]</scope>
    <source>
        <strain evidence="5 8">426_9</strain>
    </source>
</reference>
<dbReference type="EMBL" id="QREV01000031">
    <property type="protein sequence ID" value="RDU48721.1"/>
    <property type="molecule type" value="Genomic_DNA"/>
</dbReference>
<dbReference type="EMBL" id="JACRTI010000031">
    <property type="protein sequence ID" value="MBC8602572.1"/>
    <property type="molecule type" value="Genomic_DNA"/>
</dbReference>
<dbReference type="PANTHER" id="PTHR11069">
    <property type="entry name" value="GLUCOSYLCERAMIDASE"/>
    <property type="match status" value="1"/>
</dbReference>
<protein>
    <recommendedName>
        <fullName evidence="4">Endo-beta-1,6-galactanase-like domain-containing protein</fullName>
    </recommendedName>
</protein>
<dbReference type="GO" id="GO:0006665">
    <property type="term" value="P:sphingolipid metabolic process"/>
    <property type="evidence" value="ECO:0007669"/>
    <property type="project" value="InterPro"/>
</dbReference>
<dbReference type="SUPFAM" id="SSF51445">
    <property type="entry name" value="(Trans)glycosidases"/>
    <property type="match status" value="1"/>
</dbReference>
<evidence type="ECO:0000313" key="6">
    <source>
        <dbReference type="EMBL" id="RDU48721.1"/>
    </source>
</evidence>
<evidence type="ECO:0000313" key="7">
    <source>
        <dbReference type="Proteomes" id="UP000256321"/>
    </source>
</evidence>
<name>A0A3D8HCW1_9BACT</name>
<dbReference type="RefSeq" id="WP_115500062.1">
    <property type="nucleotide sequence ID" value="NZ_JACRTI010000031.1"/>
</dbReference>
<dbReference type="Gene3D" id="2.60.40.1180">
    <property type="entry name" value="Golgi alpha-mannosidase II"/>
    <property type="match status" value="1"/>
</dbReference>
<dbReference type="InterPro" id="IPR013780">
    <property type="entry name" value="Glyco_hydro_b"/>
</dbReference>
<dbReference type="GO" id="GO:0016020">
    <property type="term" value="C:membrane"/>
    <property type="evidence" value="ECO:0007669"/>
    <property type="project" value="GOC"/>
</dbReference>
<organism evidence="6 7">
    <name type="scientific">Parabacteroides acidifaciens</name>
    <dbReference type="NCBI Taxonomy" id="2290935"/>
    <lineage>
        <taxon>Bacteria</taxon>
        <taxon>Pseudomonadati</taxon>
        <taxon>Bacteroidota</taxon>
        <taxon>Bacteroidia</taxon>
        <taxon>Bacteroidales</taxon>
        <taxon>Tannerellaceae</taxon>
        <taxon>Parabacteroides</taxon>
    </lineage>
</organism>
<reference evidence="6 7" key="1">
    <citation type="submission" date="2018-07" db="EMBL/GenBank/DDBJ databases">
        <title>Parabacteroides acidifaciens nov. sp., isolated from human feces.</title>
        <authorList>
            <person name="Wang Y.J."/>
        </authorList>
    </citation>
    <scope>NUCLEOTIDE SEQUENCE [LARGE SCALE GENOMIC DNA]</scope>
    <source>
        <strain evidence="6 7">426-9</strain>
    </source>
</reference>
<dbReference type="PANTHER" id="PTHR11069:SF38">
    <property type="entry name" value="GLUCURONOXYLANASE XYNC"/>
    <property type="match status" value="1"/>
</dbReference>
<evidence type="ECO:0000313" key="5">
    <source>
        <dbReference type="EMBL" id="MBC8602572.1"/>
    </source>
</evidence>
<evidence type="ECO:0000256" key="2">
    <source>
        <dbReference type="ARBA" id="ARBA00022729"/>
    </source>
</evidence>
<evidence type="ECO:0000259" key="4">
    <source>
        <dbReference type="Pfam" id="PF14587"/>
    </source>
</evidence>
<dbReference type="Gene3D" id="3.20.20.80">
    <property type="entry name" value="Glycosidases"/>
    <property type="match status" value="1"/>
</dbReference>
<gene>
    <name evidence="6" type="ORF">DWU89_13035</name>
    <name evidence="5" type="ORF">H8784_12710</name>
</gene>
<comment type="similarity">
    <text evidence="1">Belongs to the glycosyl hydrolase 30 family.</text>
</comment>
<comment type="caution">
    <text evidence="6">The sequence shown here is derived from an EMBL/GenBank/DDBJ whole genome shotgun (WGS) entry which is preliminary data.</text>
</comment>
<dbReference type="InterPro" id="IPR017853">
    <property type="entry name" value="GH"/>
</dbReference>
<dbReference type="Proteomes" id="UP000629596">
    <property type="component" value="Unassembled WGS sequence"/>
</dbReference>
<proteinExistence type="inferred from homology"/>
<keyword evidence="8" id="KW-1185">Reference proteome</keyword>
<sequence length="480" mass="53978">MDKLRNILLFCVISVAGFSCKEVQQPDCKIDIRWNDEKQVIDGFGIAQAGWSDKLYAHFKREEVLQKMFGNDGLRLSILRGEIFPHYWENQQDKDFNLDDNIDLPLTDGFFTEESDDIKRRGQLWISRYVKEKCKTDKLFFSVWSAPAYMKSNGEVSQGELNPAYNQVFADYLAAFYEAYKSAGLEPYAISPANEPGYAAPWNSSLWTPDKMGEFIMDYLGPTFQKKGIAAHIVFGENPFWSAVSSQAAFISSRHFTDAIINRYPDITRFPVIAAGHGYTLPDSYPAPKDSLKTPIEPLAEASKAGIPVWLTEISDTEALDTTIQDGIKWAITFHKYLTTAGASACIWWAGALPADNNEGLIVLDPNRQNYRMTKRFYTFGNFSRYIPVGSKRIGVETDHAADSLFVSAYKNGNDFTVVAINPTASDRQTCLQMDNRTWNGQVSCALTDEKNNWSSYEATGNRIKIPANSILTITGSIKQ</sequence>
<evidence type="ECO:0000256" key="3">
    <source>
        <dbReference type="ARBA" id="ARBA00022801"/>
    </source>
</evidence>
<keyword evidence="2" id="KW-0732">Signal</keyword>
<dbReference type="AlphaFoldDB" id="A0A3D8HCW1"/>
<dbReference type="InterPro" id="IPR001139">
    <property type="entry name" value="Glyco_hydro_30"/>
</dbReference>
<dbReference type="Proteomes" id="UP000256321">
    <property type="component" value="Unassembled WGS sequence"/>
</dbReference>
<evidence type="ECO:0000256" key="1">
    <source>
        <dbReference type="ARBA" id="ARBA00005382"/>
    </source>
</evidence>
<evidence type="ECO:0000313" key="8">
    <source>
        <dbReference type="Proteomes" id="UP000629596"/>
    </source>
</evidence>